<gene>
    <name evidence="3" type="ORF">PEPS_38030</name>
</gene>
<proteinExistence type="predicted"/>
<feature type="domain" description="DUF4136" evidence="2">
    <location>
        <begin position="45"/>
        <end position="252"/>
    </location>
</feature>
<sequence>MKTNYKNPLSRIASMMVVIAMSFSMMSCNHQGPTYVDEQDVTLTYYDAEFYSNENTYQTFKIKSVGILSDKDDDQLSKSDSVKISSRLITGFEELGYNYAAEGQEADFYLIAALQENTNTVVGGGAWWWGYPGYWGGWGFPYPPMWGGWYPWWSGAYSYQYTVGSMMIDKVDAHSHDLFEEEFKKRLAAFEEENGTATNKDKMEIAGKMAEDGHEVDFRWQGIIQGVLSRNSEYNEERLARGMNEAFEMSPYMDINKTDR</sequence>
<geneLocation type="plasmid" evidence="3 4">
    <name>pPP3</name>
</geneLocation>
<dbReference type="Gene3D" id="3.30.160.670">
    <property type="match status" value="1"/>
</dbReference>
<dbReference type="EMBL" id="AP025295">
    <property type="protein sequence ID" value="BDD01523.1"/>
    <property type="molecule type" value="Genomic_DNA"/>
</dbReference>
<evidence type="ECO:0000313" key="3">
    <source>
        <dbReference type="EMBL" id="BDD01523.1"/>
    </source>
</evidence>
<keyword evidence="1" id="KW-0732">Signal</keyword>
<feature type="chain" id="PRO_5046374054" description="DUF4136 domain-containing protein" evidence="1">
    <location>
        <begin position="28"/>
        <end position="260"/>
    </location>
</feature>
<keyword evidence="4" id="KW-1185">Reference proteome</keyword>
<accession>A0ABN6LE97</accession>
<reference evidence="3 4" key="1">
    <citation type="submission" date="2021-12" db="EMBL/GenBank/DDBJ databases">
        <title>Genome sequencing of bacteria with rrn-lacking chromosome and rrn-plasmid.</title>
        <authorList>
            <person name="Anda M."/>
            <person name="Iwasaki W."/>
        </authorList>
    </citation>
    <scope>NUCLEOTIDE SEQUENCE [LARGE SCALE GENOMIC DNA]</scope>
    <source>
        <strain evidence="3 4">NBRC 101262</strain>
        <plasmid evidence="3 4">pPP3</plasmid>
    </source>
</reference>
<feature type="signal peptide" evidence="1">
    <location>
        <begin position="1"/>
        <end position="27"/>
    </location>
</feature>
<dbReference type="Pfam" id="PF13590">
    <property type="entry name" value="DUF4136"/>
    <property type="match status" value="1"/>
</dbReference>
<keyword evidence="3" id="KW-0614">Plasmid</keyword>
<name>A0ABN6LE97_9BACT</name>
<evidence type="ECO:0000313" key="4">
    <source>
        <dbReference type="Proteomes" id="UP001354989"/>
    </source>
</evidence>
<evidence type="ECO:0000259" key="2">
    <source>
        <dbReference type="Pfam" id="PF13590"/>
    </source>
</evidence>
<evidence type="ECO:0000256" key="1">
    <source>
        <dbReference type="SAM" id="SignalP"/>
    </source>
</evidence>
<dbReference type="RefSeq" id="WP_332920235.1">
    <property type="nucleotide sequence ID" value="NZ_AP025295.1"/>
</dbReference>
<dbReference type="PROSITE" id="PS51257">
    <property type="entry name" value="PROKAR_LIPOPROTEIN"/>
    <property type="match status" value="1"/>
</dbReference>
<dbReference type="Proteomes" id="UP001354989">
    <property type="component" value="Plasmid pPP3"/>
</dbReference>
<protein>
    <recommendedName>
        <fullName evidence="2">DUF4136 domain-containing protein</fullName>
    </recommendedName>
</protein>
<organism evidence="3 4">
    <name type="scientific">Persicobacter psychrovividus</name>
    <dbReference type="NCBI Taxonomy" id="387638"/>
    <lineage>
        <taxon>Bacteria</taxon>
        <taxon>Pseudomonadati</taxon>
        <taxon>Bacteroidota</taxon>
        <taxon>Cytophagia</taxon>
        <taxon>Cytophagales</taxon>
        <taxon>Persicobacteraceae</taxon>
        <taxon>Persicobacter</taxon>
    </lineage>
</organism>
<dbReference type="InterPro" id="IPR025411">
    <property type="entry name" value="DUF4136"/>
</dbReference>